<feature type="domain" description="ABC transmembrane type-1" evidence="6">
    <location>
        <begin position="108"/>
        <end position="319"/>
    </location>
</feature>
<comment type="subcellular location">
    <subcellularLocation>
        <location evidence="5">Cell membrane</location>
        <topology evidence="5">Multi-pass membrane protein</topology>
    </subcellularLocation>
    <subcellularLocation>
        <location evidence="1">Membrane</location>
        <topology evidence="1">Multi-pass membrane protein</topology>
    </subcellularLocation>
</comment>
<keyword evidence="3 5" id="KW-1133">Transmembrane helix</keyword>
<keyword evidence="8" id="KW-1185">Reference proteome</keyword>
<dbReference type="OrthoDB" id="44105at2157"/>
<keyword evidence="4 5" id="KW-0472">Membrane</keyword>
<reference evidence="7 8" key="1">
    <citation type="submission" date="2020-07" db="EMBL/GenBank/DDBJ databases">
        <title>Halosimplex litoreum sp. nov. and Halosimplex rubrum sp. nov., isolated from different salt environments.</title>
        <authorList>
            <person name="Cui H."/>
        </authorList>
    </citation>
    <scope>NUCLEOTIDE SEQUENCE [LARGE SCALE GENOMIC DNA]</scope>
    <source>
        <strain evidence="7 8">R2</strain>
    </source>
</reference>
<dbReference type="RefSeq" id="WP_179922466.1">
    <property type="nucleotide sequence ID" value="NZ_CP058909.1"/>
</dbReference>
<organism evidence="7 8">
    <name type="scientific">Halosimplex pelagicum</name>
    <dbReference type="NCBI Taxonomy" id="869886"/>
    <lineage>
        <taxon>Archaea</taxon>
        <taxon>Methanobacteriati</taxon>
        <taxon>Methanobacteriota</taxon>
        <taxon>Stenosarchaea group</taxon>
        <taxon>Halobacteria</taxon>
        <taxon>Halobacteriales</taxon>
        <taxon>Haloarculaceae</taxon>
        <taxon>Halosimplex</taxon>
    </lineage>
</organism>
<dbReference type="GO" id="GO:0005886">
    <property type="term" value="C:plasma membrane"/>
    <property type="evidence" value="ECO:0007669"/>
    <property type="project" value="UniProtKB-SubCell"/>
</dbReference>
<feature type="transmembrane region" description="Helical" evidence="5">
    <location>
        <begin position="110"/>
        <end position="135"/>
    </location>
</feature>
<dbReference type="GeneID" id="56082997"/>
<dbReference type="AlphaFoldDB" id="A0A7D5PBW6"/>
<evidence type="ECO:0000256" key="2">
    <source>
        <dbReference type="ARBA" id="ARBA00022692"/>
    </source>
</evidence>
<evidence type="ECO:0000313" key="7">
    <source>
        <dbReference type="EMBL" id="QLH81998.1"/>
    </source>
</evidence>
<gene>
    <name evidence="7" type="ORF">HZS54_10370</name>
</gene>
<comment type="similarity">
    <text evidence="5">Belongs to the binding-protein-dependent transport system permease family.</text>
</comment>
<dbReference type="GO" id="GO:0055085">
    <property type="term" value="P:transmembrane transport"/>
    <property type="evidence" value="ECO:0007669"/>
    <property type="project" value="InterPro"/>
</dbReference>
<feature type="transmembrane region" description="Helical" evidence="5">
    <location>
        <begin position="147"/>
        <end position="171"/>
    </location>
</feature>
<accession>A0A7D5PBW6</accession>
<dbReference type="EMBL" id="CP058909">
    <property type="protein sequence ID" value="QLH81998.1"/>
    <property type="molecule type" value="Genomic_DNA"/>
</dbReference>
<dbReference type="InterPro" id="IPR035906">
    <property type="entry name" value="MetI-like_sf"/>
</dbReference>
<feature type="transmembrane region" description="Helical" evidence="5">
    <location>
        <begin position="12"/>
        <end position="29"/>
    </location>
</feature>
<dbReference type="PANTHER" id="PTHR43376">
    <property type="entry name" value="OLIGOPEPTIDE TRANSPORT SYSTEM PERMEASE PROTEIN"/>
    <property type="match status" value="1"/>
</dbReference>
<dbReference type="KEGG" id="hpel:HZS54_10370"/>
<feature type="transmembrane region" description="Helical" evidence="5">
    <location>
        <begin position="300"/>
        <end position="326"/>
    </location>
</feature>
<name>A0A7D5PBW6_9EURY</name>
<evidence type="ECO:0000259" key="6">
    <source>
        <dbReference type="PROSITE" id="PS50928"/>
    </source>
</evidence>
<dbReference type="Proteomes" id="UP000509346">
    <property type="component" value="Chromosome"/>
</dbReference>
<proteinExistence type="inferred from homology"/>
<keyword evidence="2 5" id="KW-0812">Transmembrane</keyword>
<evidence type="ECO:0000256" key="4">
    <source>
        <dbReference type="ARBA" id="ARBA00023136"/>
    </source>
</evidence>
<dbReference type="Pfam" id="PF00528">
    <property type="entry name" value="BPD_transp_1"/>
    <property type="match status" value="1"/>
</dbReference>
<evidence type="ECO:0000256" key="5">
    <source>
        <dbReference type="RuleBase" id="RU363032"/>
    </source>
</evidence>
<dbReference type="PANTHER" id="PTHR43376:SF1">
    <property type="entry name" value="OLIGOPEPTIDE TRANSPORT SYSTEM PERMEASE PROTEIN"/>
    <property type="match status" value="1"/>
</dbReference>
<sequence length="339" mass="37508">MRYVLKRFGQAVLTLFVVVTVAFILYRLMPGNPVSAYKAQLLEQAEQTGTQVDIEEINRRAELYLNVNPDQPIHLAYLEYMREALLNQDFGESLWYNRPVFDILFQAMPWSIFISIYSLILGRGVSLSLGMLMAYKEGSKFDYGMTIFGQALSAIPYYVGAIVLLAFLGYQTGIFPTGGRYDTATTPGFNIPFMLGVLHHGALPILSGFILGFGGNLSMRANAISVMGADYLRFARLRGVGTGRLATLYVGRNAILPLYTGIMIGISGIFSSSIILEQIFSYPGVGWFTFGALQSHDYPLLMGAFIFYTTITVTGILIADLTYGLVDPRVRSGGERESF</sequence>
<keyword evidence="5" id="KW-0813">Transport</keyword>
<feature type="transmembrane region" description="Helical" evidence="5">
    <location>
        <begin position="191"/>
        <end position="213"/>
    </location>
</feature>
<feature type="transmembrane region" description="Helical" evidence="5">
    <location>
        <begin position="254"/>
        <end position="280"/>
    </location>
</feature>
<evidence type="ECO:0000313" key="8">
    <source>
        <dbReference type="Proteomes" id="UP000509346"/>
    </source>
</evidence>
<dbReference type="InterPro" id="IPR000515">
    <property type="entry name" value="MetI-like"/>
</dbReference>
<protein>
    <submittedName>
        <fullName evidence="7">ABC transporter permease</fullName>
    </submittedName>
</protein>
<evidence type="ECO:0000256" key="3">
    <source>
        <dbReference type="ARBA" id="ARBA00022989"/>
    </source>
</evidence>
<dbReference type="PROSITE" id="PS50928">
    <property type="entry name" value="ABC_TM1"/>
    <property type="match status" value="1"/>
</dbReference>
<evidence type="ECO:0000256" key="1">
    <source>
        <dbReference type="ARBA" id="ARBA00004141"/>
    </source>
</evidence>
<dbReference type="SUPFAM" id="SSF161098">
    <property type="entry name" value="MetI-like"/>
    <property type="match status" value="1"/>
</dbReference>